<organism evidence="3 4">
    <name type="scientific">Kribbella alba</name>
    <dbReference type="NCBI Taxonomy" id="190197"/>
    <lineage>
        <taxon>Bacteria</taxon>
        <taxon>Bacillati</taxon>
        <taxon>Actinomycetota</taxon>
        <taxon>Actinomycetes</taxon>
        <taxon>Propionibacteriales</taxon>
        <taxon>Kribbellaceae</taxon>
        <taxon>Kribbella</taxon>
    </lineage>
</organism>
<dbReference type="Proteomes" id="UP001501319">
    <property type="component" value="Unassembled WGS sequence"/>
</dbReference>
<feature type="domain" description="DinB-like" evidence="2">
    <location>
        <begin position="39"/>
        <end position="172"/>
    </location>
</feature>
<feature type="compositionally biased region" description="Polar residues" evidence="1">
    <location>
        <begin position="285"/>
        <end position="299"/>
    </location>
</feature>
<accession>A0ABN2EXP7</accession>
<evidence type="ECO:0000259" key="2">
    <source>
        <dbReference type="Pfam" id="PF12867"/>
    </source>
</evidence>
<evidence type="ECO:0000256" key="1">
    <source>
        <dbReference type="SAM" id="MobiDB-lite"/>
    </source>
</evidence>
<reference evidence="3 4" key="1">
    <citation type="journal article" date="2019" name="Int. J. Syst. Evol. Microbiol.">
        <title>The Global Catalogue of Microorganisms (GCM) 10K type strain sequencing project: providing services to taxonomists for standard genome sequencing and annotation.</title>
        <authorList>
            <consortium name="The Broad Institute Genomics Platform"/>
            <consortium name="The Broad Institute Genome Sequencing Center for Infectious Disease"/>
            <person name="Wu L."/>
            <person name="Ma J."/>
        </authorList>
    </citation>
    <scope>NUCLEOTIDE SEQUENCE [LARGE SCALE GENOMIC DNA]</scope>
    <source>
        <strain evidence="3 4">JCM 14306</strain>
    </source>
</reference>
<comment type="caution">
    <text evidence="3">The sequence shown here is derived from an EMBL/GenBank/DDBJ whole genome shotgun (WGS) entry which is preliminary data.</text>
</comment>
<protein>
    <recommendedName>
        <fullName evidence="2">DinB-like domain-containing protein</fullName>
    </recommendedName>
</protein>
<dbReference type="InterPro" id="IPR034660">
    <property type="entry name" value="DinB/YfiT-like"/>
</dbReference>
<evidence type="ECO:0000313" key="3">
    <source>
        <dbReference type="EMBL" id="GAA1621442.1"/>
    </source>
</evidence>
<proteinExistence type="predicted"/>
<feature type="compositionally biased region" description="Pro residues" evidence="1">
    <location>
        <begin position="238"/>
        <end position="278"/>
    </location>
</feature>
<keyword evidence="4" id="KW-1185">Reference proteome</keyword>
<feature type="region of interest" description="Disordered" evidence="1">
    <location>
        <begin position="216"/>
        <end position="299"/>
    </location>
</feature>
<gene>
    <name evidence="3" type="ORF">GCM10009744_05600</name>
</gene>
<dbReference type="EMBL" id="BAAANE010000002">
    <property type="protein sequence ID" value="GAA1621442.1"/>
    <property type="molecule type" value="Genomic_DNA"/>
</dbReference>
<dbReference type="RefSeq" id="WP_344108282.1">
    <property type="nucleotide sequence ID" value="NZ_BAAANE010000002.1"/>
</dbReference>
<evidence type="ECO:0000313" key="4">
    <source>
        <dbReference type="Proteomes" id="UP001501319"/>
    </source>
</evidence>
<dbReference type="SUPFAM" id="SSF109854">
    <property type="entry name" value="DinB/YfiT-like putative metalloenzymes"/>
    <property type="match status" value="1"/>
</dbReference>
<dbReference type="Pfam" id="PF12867">
    <property type="entry name" value="DinB_2"/>
    <property type="match status" value="1"/>
</dbReference>
<name>A0ABN2EXP7_9ACTN</name>
<dbReference type="InterPro" id="IPR024775">
    <property type="entry name" value="DinB-like"/>
</dbReference>
<dbReference type="Gene3D" id="1.20.120.450">
    <property type="entry name" value="dinb family like domain"/>
    <property type="match status" value="1"/>
</dbReference>
<sequence>MNKSRPPVDGLCNECGFNYETGDLQGTVTTLVRQAAESSMALTKAAAGRDPDVVRLRPEPEVWSAIEYACHVRDLLEVQRFRIAQCLAEDRPVYAPMDRTGRVKEQKYEDQDPMVVAAALVKLAREFGAAARVLTPPQLGKLGLYNYPVRAPRSLGWLIRHTAHEIQHHRHDIITILAKLEPPIIPAPPKPTPAPAEPNPAELNAAELNSAELNSAELNSAEPSPAEPSRAELNSAEPNPPDANPAEPNPAQPNPAQPNPAQPNPAQPNPAQPNPAQPNPAAVPTTESASESNPPTAHP</sequence>